<organism evidence="2 3">
    <name type="scientific">Dorcoceras hygrometricum</name>
    <dbReference type="NCBI Taxonomy" id="472368"/>
    <lineage>
        <taxon>Eukaryota</taxon>
        <taxon>Viridiplantae</taxon>
        <taxon>Streptophyta</taxon>
        <taxon>Embryophyta</taxon>
        <taxon>Tracheophyta</taxon>
        <taxon>Spermatophyta</taxon>
        <taxon>Magnoliopsida</taxon>
        <taxon>eudicotyledons</taxon>
        <taxon>Gunneridae</taxon>
        <taxon>Pentapetalae</taxon>
        <taxon>asterids</taxon>
        <taxon>lamiids</taxon>
        <taxon>Lamiales</taxon>
        <taxon>Gesneriaceae</taxon>
        <taxon>Didymocarpoideae</taxon>
        <taxon>Trichosporeae</taxon>
        <taxon>Loxocarpinae</taxon>
        <taxon>Dorcoceras</taxon>
    </lineage>
</organism>
<dbReference type="AlphaFoldDB" id="A0A2Z7C3B4"/>
<protein>
    <submittedName>
        <fullName evidence="2">Uncharacterized protein</fullName>
    </submittedName>
</protein>
<evidence type="ECO:0000313" key="3">
    <source>
        <dbReference type="Proteomes" id="UP000250235"/>
    </source>
</evidence>
<feature type="compositionally biased region" description="Low complexity" evidence="1">
    <location>
        <begin position="366"/>
        <end position="376"/>
    </location>
</feature>
<evidence type="ECO:0000256" key="1">
    <source>
        <dbReference type="SAM" id="MobiDB-lite"/>
    </source>
</evidence>
<reference evidence="2 3" key="1">
    <citation type="journal article" date="2015" name="Proc. Natl. Acad. Sci. U.S.A.">
        <title>The resurrection genome of Boea hygrometrica: A blueprint for survival of dehydration.</title>
        <authorList>
            <person name="Xiao L."/>
            <person name="Yang G."/>
            <person name="Zhang L."/>
            <person name="Yang X."/>
            <person name="Zhao S."/>
            <person name="Ji Z."/>
            <person name="Zhou Q."/>
            <person name="Hu M."/>
            <person name="Wang Y."/>
            <person name="Chen M."/>
            <person name="Xu Y."/>
            <person name="Jin H."/>
            <person name="Xiao X."/>
            <person name="Hu G."/>
            <person name="Bao F."/>
            <person name="Hu Y."/>
            <person name="Wan P."/>
            <person name="Li L."/>
            <person name="Deng X."/>
            <person name="Kuang T."/>
            <person name="Xiang C."/>
            <person name="Zhu J.K."/>
            <person name="Oliver M.J."/>
            <person name="He Y."/>
        </authorList>
    </citation>
    <scope>NUCLEOTIDE SEQUENCE [LARGE SCALE GENOMIC DNA]</scope>
    <source>
        <strain evidence="3">cv. XS01</strain>
    </source>
</reference>
<name>A0A2Z7C3B4_9LAMI</name>
<dbReference type="EMBL" id="KQ999689">
    <property type="protein sequence ID" value="KZV41217.1"/>
    <property type="molecule type" value="Genomic_DNA"/>
</dbReference>
<keyword evidence="3" id="KW-1185">Reference proteome</keyword>
<feature type="compositionally biased region" description="Low complexity" evidence="1">
    <location>
        <begin position="393"/>
        <end position="402"/>
    </location>
</feature>
<feature type="region of interest" description="Disordered" evidence="1">
    <location>
        <begin position="340"/>
        <end position="411"/>
    </location>
</feature>
<evidence type="ECO:0000313" key="2">
    <source>
        <dbReference type="EMBL" id="KZV41217.1"/>
    </source>
</evidence>
<gene>
    <name evidence="2" type="ORF">F511_13476</name>
</gene>
<accession>A0A2Z7C3B4</accession>
<sequence>MRRRPPELETSICDVKCLTLEARKTNFVPGESTSAIDLKVLAMLSSLHIFVLEELKAEMQAHGLIWEITCCSRLFEGPNRDRGAVIARSNTNIRSSYWIRTMILVNGSWVIEPCADYWKPLPRRIIQNEILPQIAYVDTLPPVSILRSDVVSVRPVLGAASIFDTVVQLAPVPSLADAAFDSDVHMDAIPSSDSDSDSSSSLDLMDIHVDTPMLFTTADALQGKDTVVDQSLLVSTAPTATVFTESFAQLRDSISQISIKQVWTQRSLDDLKCELLFKIDNLAKVTAEARDQQTQFIQNSLKSVRQEARTQGDEVKAMDEQLATIRSEMLDFRAQAQENHLNRGGDAKKGECGSSRPQPPPDDQSRPSGGSASRGSGSRGSGDGSSKSRADRGGSSNKRPSSSGGGGPYGPYKKDVEYWLFGKISFKIFQFLL</sequence>
<proteinExistence type="predicted"/>
<feature type="compositionally biased region" description="Basic and acidic residues" evidence="1">
    <location>
        <begin position="340"/>
        <end position="351"/>
    </location>
</feature>
<dbReference type="Proteomes" id="UP000250235">
    <property type="component" value="Unassembled WGS sequence"/>
</dbReference>